<reference evidence="2 3" key="1">
    <citation type="submission" date="2024-06" db="EMBL/GenBank/DDBJ databases">
        <title>Genomic Encyclopedia of Type Strains, Phase IV (KMG-IV): sequencing the most valuable type-strain genomes for metagenomic binning, comparative biology and taxonomic classification.</title>
        <authorList>
            <person name="Goeker M."/>
        </authorList>
    </citation>
    <scope>NUCLEOTIDE SEQUENCE [LARGE SCALE GENOMIC DNA]</scope>
    <source>
        <strain evidence="2 3">DSM 26128</strain>
    </source>
</reference>
<dbReference type="Pfam" id="PF12867">
    <property type="entry name" value="DinB_2"/>
    <property type="match status" value="1"/>
</dbReference>
<evidence type="ECO:0000313" key="3">
    <source>
        <dbReference type="Proteomes" id="UP001549099"/>
    </source>
</evidence>
<name>A0ABV2GB77_9BACL</name>
<dbReference type="SUPFAM" id="SSF109854">
    <property type="entry name" value="DinB/YfiT-like putative metalloenzymes"/>
    <property type="match status" value="1"/>
</dbReference>
<evidence type="ECO:0000259" key="1">
    <source>
        <dbReference type="Pfam" id="PF12867"/>
    </source>
</evidence>
<accession>A0ABV2GB77</accession>
<dbReference type="InterPro" id="IPR024775">
    <property type="entry name" value="DinB-like"/>
</dbReference>
<dbReference type="InterPro" id="IPR034660">
    <property type="entry name" value="DinB/YfiT-like"/>
</dbReference>
<sequence length="153" mass="16738">MATIQQMNFARTYTLGQLKKLAEADWDEIPAGFHNNVRWNAGHIFVSLEGFTKAIAPDYDVQHPDWTPLFTTGTSPSGWNGNAPSNEELLDALKTQTGRIADTLEGKLDSSIANPLNLGGHELKTGDAVLQFTVWHEGAHAGLLNAFSHILNQ</sequence>
<gene>
    <name evidence="2" type="ORF">ABID49_001452</name>
</gene>
<feature type="domain" description="DinB-like" evidence="1">
    <location>
        <begin position="8"/>
        <end position="143"/>
    </location>
</feature>
<dbReference type="EMBL" id="JBEPLW010000008">
    <property type="protein sequence ID" value="MET3575547.1"/>
    <property type="molecule type" value="Genomic_DNA"/>
</dbReference>
<organism evidence="2 3">
    <name type="scientific">Bhargavaea ullalensis</name>
    <dbReference type="NCBI Taxonomy" id="1265685"/>
    <lineage>
        <taxon>Bacteria</taxon>
        <taxon>Bacillati</taxon>
        <taxon>Bacillota</taxon>
        <taxon>Bacilli</taxon>
        <taxon>Bacillales</taxon>
        <taxon>Caryophanaceae</taxon>
        <taxon>Bhargavaea</taxon>
    </lineage>
</organism>
<proteinExistence type="predicted"/>
<keyword evidence="3" id="KW-1185">Reference proteome</keyword>
<dbReference type="Proteomes" id="UP001549099">
    <property type="component" value="Unassembled WGS sequence"/>
</dbReference>
<evidence type="ECO:0000313" key="2">
    <source>
        <dbReference type="EMBL" id="MET3575547.1"/>
    </source>
</evidence>
<comment type="caution">
    <text evidence="2">The sequence shown here is derived from an EMBL/GenBank/DDBJ whole genome shotgun (WGS) entry which is preliminary data.</text>
</comment>
<protein>
    <recommendedName>
        <fullName evidence="1">DinB-like domain-containing protein</fullName>
    </recommendedName>
</protein>
<dbReference type="Gene3D" id="1.20.120.450">
    <property type="entry name" value="dinb family like domain"/>
    <property type="match status" value="1"/>
</dbReference>
<dbReference type="RefSeq" id="WP_354196790.1">
    <property type="nucleotide sequence ID" value="NZ_JBEPLW010000008.1"/>
</dbReference>